<keyword evidence="4" id="KW-1185">Reference proteome</keyword>
<dbReference type="GO" id="GO:0006631">
    <property type="term" value="P:fatty acid metabolic process"/>
    <property type="evidence" value="ECO:0007669"/>
    <property type="project" value="TreeGrafter"/>
</dbReference>
<dbReference type="STRING" id="1745343.A0A2J6PMP9"/>
<dbReference type="InterPro" id="IPR025110">
    <property type="entry name" value="AMP-bd_C"/>
</dbReference>
<dbReference type="OrthoDB" id="10253115at2759"/>
<dbReference type="Gene3D" id="3.30.300.30">
    <property type="match status" value="1"/>
</dbReference>
<dbReference type="InterPro" id="IPR045851">
    <property type="entry name" value="AMP-bd_C_sf"/>
</dbReference>
<dbReference type="PANTHER" id="PTHR43201:SF30">
    <property type="entry name" value="AMP-DEPENDENT SYNTHETASE_LIGASE DOMAIN-CONTAINING PROTEIN"/>
    <property type="match status" value="1"/>
</dbReference>
<feature type="domain" description="AMP-binding enzyme C-terminal" evidence="2">
    <location>
        <begin position="496"/>
        <end position="580"/>
    </location>
</feature>
<accession>A0A2J6PMP9</accession>
<dbReference type="AlphaFoldDB" id="A0A2J6PMP9"/>
<evidence type="ECO:0000259" key="2">
    <source>
        <dbReference type="Pfam" id="PF13193"/>
    </source>
</evidence>
<dbReference type="Proteomes" id="UP000235672">
    <property type="component" value="Unassembled WGS sequence"/>
</dbReference>
<name>A0A2J6PMP9_9HELO</name>
<dbReference type="PROSITE" id="PS00455">
    <property type="entry name" value="AMP_BINDING"/>
    <property type="match status" value="1"/>
</dbReference>
<dbReference type="SUPFAM" id="SSF56801">
    <property type="entry name" value="Acetyl-CoA synthetase-like"/>
    <property type="match status" value="1"/>
</dbReference>
<dbReference type="GO" id="GO:0031956">
    <property type="term" value="F:medium-chain fatty acid-CoA ligase activity"/>
    <property type="evidence" value="ECO:0007669"/>
    <property type="project" value="TreeGrafter"/>
</dbReference>
<gene>
    <name evidence="3" type="ORF">NA56DRAFT_634755</name>
</gene>
<organism evidence="3 4">
    <name type="scientific">Hyaloscypha hepaticicola</name>
    <dbReference type="NCBI Taxonomy" id="2082293"/>
    <lineage>
        <taxon>Eukaryota</taxon>
        <taxon>Fungi</taxon>
        <taxon>Dikarya</taxon>
        <taxon>Ascomycota</taxon>
        <taxon>Pezizomycotina</taxon>
        <taxon>Leotiomycetes</taxon>
        <taxon>Helotiales</taxon>
        <taxon>Hyaloscyphaceae</taxon>
        <taxon>Hyaloscypha</taxon>
    </lineage>
</organism>
<dbReference type="Gene3D" id="3.40.50.12780">
    <property type="entry name" value="N-terminal domain of ligase-like"/>
    <property type="match status" value="1"/>
</dbReference>
<dbReference type="InterPro" id="IPR042099">
    <property type="entry name" value="ANL_N_sf"/>
</dbReference>
<sequence>MPPNPNQPPSHNSTVRQLQRFSVIRGPSNPPLLNLTFGELTRRQNRKHADEIAVISHQQNETITYSQLHKYSDDLAAGMIALGINKGDRVAVLLGNRSEYVHLLLACAKIGAMITLLNYAYSHTEIMAALATTRPRLLFTTFGTSKYDYRPCLAQLEQGIVPTLERVVLLPDISGVYPPHTTSALFHTFQSLLDIGSRQSIDWRVLENTLSDADILNLQFTSGSTGAPKAAALTHHGMLNCARYIGMKMDIQTADKVVIPVPLFHAFGLIIGLCANLVRGATTVLPSEYFDAALTLNAVQKYECTGLYGVTTMFIDQLSHPNFCLTKRSSLRFGLMAGSAMPEELLLRVINKFPLRDIYTNWGMTELSSIATMTSAQDPISKKQRTAGKLLPNLIAKIVVPNTGTVLPWGARGEIVVSGFSVMHSYFEDVERTKSSIKHHAEDAEALRPEQTLERGQRRWMHTGDEGYLDEDGYLVVTGRIKDLIIRGGENIAPLEIEERLFAHPAIKQACVFGIPNERYGEVVAAFLEIEDGCIKPNDESIRDWVRGTLSRFKVPVRIWWLGDIDRGCPLEWPKTANGKLRKKDIREIGARLAQEEGAAQAEPRLREML</sequence>
<evidence type="ECO:0000259" key="1">
    <source>
        <dbReference type="Pfam" id="PF00501"/>
    </source>
</evidence>
<reference evidence="3 4" key="1">
    <citation type="submission" date="2016-05" db="EMBL/GenBank/DDBJ databases">
        <title>A degradative enzymes factory behind the ericoid mycorrhizal symbiosis.</title>
        <authorList>
            <consortium name="DOE Joint Genome Institute"/>
            <person name="Martino E."/>
            <person name="Morin E."/>
            <person name="Grelet G."/>
            <person name="Kuo A."/>
            <person name="Kohler A."/>
            <person name="Daghino S."/>
            <person name="Barry K."/>
            <person name="Choi C."/>
            <person name="Cichocki N."/>
            <person name="Clum A."/>
            <person name="Copeland A."/>
            <person name="Hainaut M."/>
            <person name="Haridas S."/>
            <person name="Labutti K."/>
            <person name="Lindquist E."/>
            <person name="Lipzen A."/>
            <person name="Khouja H.-R."/>
            <person name="Murat C."/>
            <person name="Ohm R."/>
            <person name="Olson A."/>
            <person name="Spatafora J."/>
            <person name="Veneault-Fourrey C."/>
            <person name="Henrissat B."/>
            <person name="Grigoriev I."/>
            <person name="Martin F."/>
            <person name="Perotto S."/>
        </authorList>
    </citation>
    <scope>NUCLEOTIDE SEQUENCE [LARGE SCALE GENOMIC DNA]</scope>
    <source>
        <strain evidence="3 4">UAMH 7357</strain>
    </source>
</reference>
<evidence type="ECO:0000313" key="3">
    <source>
        <dbReference type="EMBL" id="PMD15304.1"/>
    </source>
</evidence>
<dbReference type="Pfam" id="PF13193">
    <property type="entry name" value="AMP-binding_C"/>
    <property type="match status" value="1"/>
</dbReference>
<dbReference type="InterPro" id="IPR020845">
    <property type="entry name" value="AMP-binding_CS"/>
</dbReference>
<protein>
    <submittedName>
        <fullName evidence="3">Acetyl-CoA synthetase-like protein</fullName>
    </submittedName>
</protein>
<dbReference type="Pfam" id="PF00501">
    <property type="entry name" value="AMP-binding"/>
    <property type="match status" value="1"/>
</dbReference>
<dbReference type="PANTHER" id="PTHR43201">
    <property type="entry name" value="ACYL-COA SYNTHETASE"/>
    <property type="match status" value="1"/>
</dbReference>
<proteinExistence type="predicted"/>
<dbReference type="InterPro" id="IPR000873">
    <property type="entry name" value="AMP-dep_synth/lig_dom"/>
</dbReference>
<feature type="domain" description="AMP-dependent synthetase/ligase" evidence="1">
    <location>
        <begin position="42"/>
        <end position="427"/>
    </location>
</feature>
<dbReference type="EMBL" id="KZ613514">
    <property type="protein sequence ID" value="PMD15304.1"/>
    <property type="molecule type" value="Genomic_DNA"/>
</dbReference>
<evidence type="ECO:0000313" key="4">
    <source>
        <dbReference type="Proteomes" id="UP000235672"/>
    </source>
</evidence>